<dbReference type="RefSeq" id="WP_076588893.1">
    <property type="nucleotide sequence ID" value="NZ_JABEYA020000006.1"/>
</dbReference>
<organism evidence="1 3">
    <name type="scientific">Vibrio ostreicida</name>
    <dbReference type="NCBI Taxonomy" id="526588"/>
    <lineage>
        <taxon>Bacteria</taxon>
        <taxon>Pseudomonadati</taxon>
        <taxon>Pseudomonadota</taxon>
        <taxon>Gammaproteobacteria</taxon>
        <taxon>Vibrionales</taxon>
        <taxon>Vibrionaceae</taxon>
        <taxon>Vibrio</taxon>
    </lineage>
</organism>
<accession>A0ABT8BS72</accession>
<dbReference type="Proteomes" id="UP001238540">
    <property type="component" value="Unassembled WGS sequence"/>
</dbReference>
<reference evidence="1" key="1">
    <citation type="journal article" date="2014" name="Int. J. Syst. Evol. Microbiol.">
        <title>Complete genome of a new Firmicutes species belonging to the dominant human colonic microbiota ('Ruminococcus bicirculans') reveals two chromosomes and a selective capacity to utilize plant glucans.</title>
        <authorList>
            <consortium name="NISC Comparative Sequencing Program"/>
            <person name="Wegmann U."/>
            <person name="Louis P."/>
            <person name="Goesmann A."/>
            <person name="Henrissat B."/>
            <person name="Duncan S.H."/>
            <person name="Flint H.J."/>
        </authorList>
    </citation>
    <scope>NUCLEOTIDE SEQUENCE</scope>
    <source>
        <strain evidence="1">CECT 7398</strain>
    </source>
</reference>
<reference evidence="1" key="3">
    <citation type="submission" date="2023-06" db="EMBL/GenBank/DDBJ databases">
        <authorList>
            <person name="Lucena T."/>
            <person name="Sun Q."/>
        </authorList>
    </citation>
    <scope>NUCLEOTIDE SEQUENCE</scope>
    <source>
        <strain evidence="1">CECT 7398</strain>
    </source>
</reference>
<dbReference type="EMBL" id="JAUFQC010000027">
    <property type="protein sequence ID" value="MDN3611318.1"/>
    <property type="molecule type" value="Genomic_DNA"/>
</dbReference>
<reference evidence="3" key="2">
    <citation type="journal article" date="2019" name="Int. J. Syst. Evol. Microbiol.">
        <title>The Global Catalogue of Microorganisms (GCM) 10K type strain sequencing project: providing services to taxonomists for standard genome sequencing and annotation.</title>
        <authorList>
            <consortium name="The Broad Institute Genomics Platform"/>
            <consortium name="The Broad Institute Genome Sequencing Center for Infectious Disease"/>
            <person name="Wu L."/>
            <person name="Ma J."/>
        </authorList>
    </citation>
    <scope>NUCLEOTIDE SEQUENCE [LARGE SCALE GENOMIC DNA]</scope>
    <source>
        <strain evidence="3">CECT 7398</strain>
    </source>
</reference>
<evidence type="ECO:0000313" key="2">
    <source>
        <dbReference type="EMBL" id="MDN3611318.1"/>
    </source>
</evidence>
<evidence type="ECO:0000313" key="3">
    <source>
        <dbReference type="Proteomes" id="UP001238540"/>
    </source>
</evidence>
<gene>
    <name evidence="1" type="ORF">QWZ16_08885</name>
    <name evidence="2" type="ORF">QWZ16_17090</name>
</gene>
<name>A0ABT8BS72_9VIBR</name>
<sequence length="93" mass="10818">MVVLDEEYMSWLLFQSREDYLLSVVCGTVGVFMLEIELSHAEISQYKASGKSYINELANSIRFRPDSFTERQIVNFKDQYNVVPALTKWRGSE</sequence>
<dbReference type="EMBL" id="JAUFQC010000001">
    <property type="protein sequence ID" value="MDN3609811.1"/>
    <property type="molecule type" value="Genomic_DNA"/>
</dbReference>
<comment type="caution">
    <text evidence="1">The sequence shown here is derived from an EMBL/GenBank/DDBJ whole genome shotgun (WGS) entry which is preliminary data.</text>
</comment>
<proteinExistence type="predicted"/>
<protein>
    <submittedName>
        <fullName evidence="1">Uncharacterized protein</fullName>
    </submittedName>
</protein>
<evidence type="ECO:0000313" key="1">
    <source>
        <dbReference type="EMBL" id="MDN3609811.1"/>
    </source>
</evidence>
<keyword evidence="3" id="KW-1185">Reference proteome</keyword>